<organism evidence="7 8">
    <name type="scientific">Lasius platythorax</name>
    <dbReference type="NCBI Taxonomy" id="488582"/>
    <lineage>
        <taxon>Eukaryota</taxon>
        <taxon>Metazoa</taxon>
        <taxon>Ecdysozoa</taxon>
        <taxon>Arthropoda</taxon>
        <taxon>Hexapoda</taxon>
        <taxon>Insecta</taxon>
        <taxon>Pterygota</taxon>
        <taxon>Neoptera</taxon>
        <taxon>Endopterygota</taxon>
        <taxon>Hymenoptera</taxon>
        <taxon>Apocrita</taxon>
        <taxon>Aculeata</taxon>
        <taxon>Formicoidea</taxon>
        <taxon>Formicidae</taxon>
        <taxon>Formicinae</taxon>
        <taxon>Lasius</taxon>
        <taxon>Lasius</taxon>
    </lineage>
</organism>
<evidence type="ECO:0000256" key="2">
    <source>
        <dbReference type="ARBA" id="ARBA00008632"/>
    </source>
</evidence>
<evidence type="ECO:0000256" key="6">
    <source>
        <dbReference type="ARBA" id="ARBA00023242"/>
    </source>
</evidence>
<evidence type="ECO:0000313" key="8">
    <source>
        <dbReference type="Proteomes" id="UP001497644"/>
    </source>
</evidence>
<keyword evidence="5" id="KW-0879">Wnt signaling pathway</keyword>
<dbReference type="InterPro" id="IPR026694">
    <property type="entry name" value="CUSTOS"/>
</dbReference>
<reference evidence="7" key="1">
    <citation type="submission" date="2024-04" db="EMBL/GenBank/DDBJ databases">
        <authorList>
            <consortium name="Molecular Ecology Group"/>
        </authorList>
    </citation>
    <scope>NUCLEOTIDE SEQUENCE</scope>
</reference>
<keyword evidence="6" id="KW-0539">Nucleus</keyword>
<proteinExistence type="inferred from homology"/>
<dbReference type="GO" id="GO:0005635">
    <property type="term" value="C:nuclear envelope"/>
    <property type="evidence" value="ECO:0007669"/>
    <property type="project" value="UniProtKB-SubCell"/>
</dbReference>
<evidence type="ECO:0000313" key="7">
    <source>
        <dbReference type="EMBL" id="CAL1681273.1"/>
    </source>
</evidence>
<protein>
    <recommendedName>
        <fullName evidence="3">Protein CUSTOS</fullName>
    </recommendedName>
</protein>
<comment type="subcellular location">
    <subcellularLocation>
        <location evidence="1">Nucleus envelope</location>
    </subcellularLocation>
</comment>
<dbReference type="GO" id="GO:0016055">
    <property type="term" value="P:Wnt signaling pathway"/>
    <property type="evidence" value="ECO:0007669"/>
    <property type="project" value="UniProtKB-KW"/>
</dbReference>
<evidence type="ECO:0000256" key="4">
    <source>
        <dbReference type="ARBA" id="ARBA00022473"/>
    </source>
</evidence>
<sequence>MKKANEQVDLSSSEDEISPSILKEAIDQQFLNDNLYTGKAEFVPESKLETNKSKENSFRMSSKQDQFTNFCVTDSFQNFIANKLDEILERTIKLKSSKTTECFIKQKRKRNKNSGVKLLSTSKKFVTTKEITKLFTKHKEKLRKCSQIMEDDKTLSKFREAAINPESILSKSDMIVWSSKYSKPEFKYKKLKDGILIEM</sequence>
<name>A0AAV2NN58_9HYME</name>
<evidence type="ECO:0000256" key="1">
    <source>
        <dbReference type="ARBA" id="ARBA00004259"/>
    </source>
</evidence>
<comment type="similarity">
    <text evidence="2">Belongs to the CUSTOS family.</text>
</comment>
<dbReference type="Proteomes" id="UP001497644">
    <property type="component" value="Chromosome 3"/>
</dbReference>
<dbReference type="AlphaFoldDB" id="A0AAV2NN58"/>
<dbReference type="PANTHER" id="PTHR14482:SF0">
    <property type="entry name" value="PROTEIN CUSTOS"/>
    <property type="match status" value="1"/>
</dbReference>
<accession>A0AAV2NN58</accession>
<dbReference type="EMBL" id="OZ034826">
    <property type="protein sequence ID" value="CAL1681273.1"/>
    <property type="molecule type" value="Genomic_DNA"/>
</dbReference>
<evidence type="ECO:0000256" key="3">
    <source>
        <dbReference type="ARBA" id="ARBA00013465"/>
    </source>
</evidence>
<dbReference type="PANTHER" id="PTHR14482">
    <property type="entry name" value="CHROMOSOME 12 ORF 43 HOMOLOG"/>
    <property type="match status" value="1"/>
</dbReference>
<keyword evidence="8" id="KW-1185">Reference proteome</keyword>
<evidence type="ECO:0000256" key="5">
    <source>
        <dbReference type="ARBA" id="ARBA00022687"/>
    </source>
</evidence>
<gene>
    <name evidence="7" type="ORF">LPLAT_LOCUS7339</name>
</gene>
<keyword evidence="4" id="KW-0217">Developmental protein</keyword>